<dbReference type="Gene3D" id="3.30.730.10">
    <property type="entry name" value="AP2/ERF domain"/>
    <property type="match status" value="1"/>
</dbReference>
<reference evidence="11 12" key="1">
    <citation type="submission" date="2024-01" db="EMBL/GenBank/DDBJ databases">
        <title>The genomes of 5 underutilized Papilionoideae crops provide insights into root nodulation and disease resistanc.</title>
        <authorList>
            <person name="Jiang F."/>
        </authorList>
    </citation>
    <scope>NUCLEOTIDE SEQUENCE [LARGE SCALE GENOMIC DNA]</scope>
    <source>
        <strain evidence="11">JINMINGXINNONG_FW02</strain>
        <tissue evidence="11">Leaves</tissue>
    </source>
</reference>
<organism evidence="11 12">
    <name type="scientific">Phaseolus coccineus</name>
    <name type="common">Scarlet runner bean</name>
    <name type="synonym">Phaseolus multiflorus</name>
    <dbReference type="NCBI Taxonomy" id="3886"/>
    <lineage>
        <taxon>Eukaryota</taxon>
        <taxon>Viridiplantae</taxon>
        <taxon>Streptophyta</taxon>
        <taxon>Embryophyta</taxon>
        <taxon>Tracheophyta</taxon>
        <taxon>Spermatophyta</taxon>
        <taxon>Magnoliopsida</taxon>
        <taxon>eudicotyledons</taxon>
        <taxon>Gunneridae</taxon>
        <taxon>Pentapetalae</taxon>
        <taxon>rosids</taxon>
        <taxon>fabids</taxon>
        <taxon>Fabales</taxon>
        <taxon>Fabaceae</taxon>
        <taxon>Papilionoideae</taxon>
        <taxon>50 kb inversion clade</taxon>
        <taxon>NPAAA clade</taxon>
        <taxon>indigoferoid/millettioid clade</taxon>
        <taxon>Phaseoleae</taxon>
        <taxon>Phaseolus</taxon>
    </lineage>
</organism>
<comment type="subcellular location">
    <subcellularLocation>
        <location evidence="1">Nucleus</location>
    </subcellularLocation>
</comment>
<dbReference type="SUPFAM" id="SSF54171">
    <property type="entry name" value="DNA-binding domain"/>
    <property type="match status" value="1"/>
</dbReference>
<protein>
    <recommendedName>
        <fullName evidence="10">AP2/ERF domain-containing protein</fullName>
    </recommendedName>
</protein>
<evidence type="ECO:0000256" key="8">
    <source>
        <dbReference type="ARBA" id="ARBA00024343"/>
    </source>
</evidence>
<keyword evidence="4" id="KW-0238">DNA-binding</keyword>
<dbReference type="Proteomes" id="UP001374584">
    <property type="component" value="Unassembled WGS sequence"/>
</dbReference>
<name>A0AAN9NPG2_PHACN</name>
<dbReference type="PANTHER" id="PTHR31241">
    <property type="entry name" value="DEHYDRATION-RESPONSIVE ELEMENT-BINDING PROTEIN 2C"/>
    <property type="match status" value="1"/>
</dbReference>
<dbReference type="InterPro" id="IPR036955">
    <property type="entry name" value="AP2/ERF_dom_sf"/>
</dbReference>
<dbReference type="Pfam" id="PF00847">
    <property type="entry name" value="AP2"/>
    <property type="match status" value="1"/>
</dbReference>
<evidence type="ECO:0000259" key="10">
    <source>
        <dbReference type="PROSITE" id="PS51032"/>
    </source>
</evidence>
<feature type="domain" description="AP2/ERF" evidence="10">
    <location>
        <begin position="39"/>
        <end position="96"/>
    </location>
</feature>
<dbReference type="GO" id="GO:0003700">
    <property type="term" value="F:DNA-binding transcription factor activity"/>
    <property type="evidence" value="ECO:0007669"/>
    <property type="project" value="InterPro"/>
</dbReference>
<evidence type="ECO:0000256" key="1">
    <source>
        <dbReference type="ARBA" id="ARBA00004123"/>
    </source>
</evidence>
<evidence type="ECO:0000256" key="9">
    <source>
        <dbReference type="SAM" id="MobiDB-lite"/>
    </source>
</evidence>
<dbReference type="GO" id="GO:0045893">
    <property type="term" value="P:positive regulation of DNA-templated transcription"/>
    <property type="evidence" value="ECO:0007669"/>
    <property type="project" value="TreeGrafter"/>
</dbReference>
<evidence type="ECO:0000256" key="2">
    <source>
        <dbReference type="ARBA" id="ARBA00023015"/>
    </source>
</evidence>
<comment type="similarity">
    <text evidence="8">Belongs to the AP2/ERF transcription factor family. ERF subfamily.</text>
</comment>
<comment type="caution">
    <text evidence="11">The sequence shown here is derived from an EMBL/GenBank/DDBJ whole genome shotgun (WGS) entry which is preliminary data.</text>
</comment>
<dbReference type="GO" id="GO:0006950">
    <property type="term" value="P:response to stress"/>
    <property type="evidence" value="ECO:0007669"/>
    <property type="project" value="TreeGrafter"/>
</dbReference>
<dbReference type="GO" id="GO:0000976">
    <property type="term" value="F:transcription cis-regulatory region binding"/>
    <property type="evidence" value="ECO:0007669"/>
    <property type="project" value="TreeGrafter"/>
</dbReference>
<evidence type="ECO:0000313" key="12">
    <source>
        <dbReference type="Proteomes" id="UP001374584"/>
    </source>
</evidence>
<dbReference type="PRINTS" id="PR00367">
    <property type="entry name" value="ETHRSPELEMNT"/>
</dbReference>
<keyword evidence="3" id="KW-0346">Stress response</keyword>
<dbReference type="PANTHER" id="PTHR31241:SF62">
    <property type="entry name" value="DEHYDRATION-RESPONSIVE ELEMENT-BINDING PROTEIN 2D"/>
    <property type="match status" value="1"/>
</dbReference>
<dbReference type="SMART" id="SM00380">
    <property type="entry name" value="AP2"/>
    <property type="match status" value="1"/>
</dbReference>
<evidence type="ECO:0000256" key="5">
    <source>
        <dbReference type="ARBA" id="ARBA00023159"/>
    </source>
</evidence>
<proteinExistence type="inferred from homology"/>
<evidence type="ECO:0000256" key="6">
    <source>
        <dbReference type="ARBA" id="ARBA00023163"/>
    </source>
</evidence>
<evidence type="ECO:0000256" key="7">
    <source>
        <dbReference type="ARBA" id="ARBA00023242"/>
    </source>
</evidence>
<accession>A0AAN9NPG2</accession>
<dbReference type="AlphaFoldDB" id="A0AAN9NPG2"/>
<keyword evidence="2" id="KW-0805">Transcription regulation</keyword>
<gene>
    <name evidence="11" type="ORF">VNO80_02172</name>
</gene>
<feature type="compositionally biased region" description="Basic residues" evidence="9">
    <location>
        <begin position="13"/>
        <end position="27"/>
    </location>
</feature>
<dbReference type="CDD" id="cd00018">
    <property type="entry name" value="AP2"/>
    <property type="match status" value="1"/>
</dbReference>
<keyword evidence="6" id="KW-0804">Transcription</keyword>
<evidence type="ECO:0000256" key="3">
    <source>
        <dbReference type="ARBA" id="ARBA00023016"/>
    </source>
</evidence>
<keyword evidence="12" id="KW-1185">Reference proteome</keyword>
<keyword evidence="5" id="KW-0010">Activator</keyword>
<sequence length="272" mass="29676">MLKSGMGMDASKQVKKPAKASSRKGCMRGKGGPENASCTFKGVRQRTWGKWVAEIREPNRGARLWLGTFETSLEAAMAYDGAARKLYGSDAKLNLPELAVLLNFQFPPPNPPPNPLIPHMPSPPQLQNPQIPLFYDLFNLSPSDFINNLSNNTNIMTNPVVSMPPQHAIADSAPVYSSDSLVAIPCESTATTTTTTMAIYPSSNPVEINGDKVDPFWGSFNDTPDTMFDESIWTEAAMSLDFPLIPDAAGIYGAETFVEVGPWDSLQTPWCM</sequence>
<feature type="region of interest" description="Disordered" evidence="9">
    <location>
        <begin position="1"/>
        <end position="33"/>
    </location>
</feature>
<dbReference type="GO" id="GO:0005634">
    <property type="term" value="C:nucleus"/>
    <property type="evidence" value="ECO:0007669"/>
    <property type="project" value="UniProtKB-SubCell"/>
</dbReference>
<dbReference type="InterPro" id="IPR001471">
    <property type="entry name" value="AP2/ERF_dom"/>
</dbReference>
<dbReference type="FunFam" id="3.30.730.10:FF:000001">
    <property type="entry name" value="Ethylene-responsive transcription factor 2"/>
    <property type="match status" value="1"/>
</dbReference>
<evidence type="ECO:0000256" key="4">
    <source>
        <dbReference type="ARBA" id="ARBA00023125"/>
    </source>
</evidence>
<dbReference type="InterPro" id="IPR016177">
    <property type="entry name" value="DNA-bd_dom_sf"/>
</dbReference>
<evidence type="ECO:0000313" key="11">
    <source>
        <dbReference type="EMBL" id="KAK7376756.1"/>
    </source>
</evidence>
<dbReference type="EMBL" id="JAYMYR010000002">
    <property type="protein sequence ID" value="KAK7376756.1"/>
    <property type="molecule type" value="Genomic_DNA"/>
</dbReference>
<dbReference type="PROSITE" id="PS51032">
    <property type="entry name" value="AP2_ERF"/>
    <property type="match status" value="1"/>
</dbReference>
<keyword evidence="7" id="KW-0539">Nucleus</keyword>